<reference evidence="3" key="1">
    <citation type="submission" date="2022-07" db="EMBL/GenBank/DDBJ databases">
        <title>Alkalimarinus sp. nov., isolated from gut of a Alitta virens.</title>
        <authorList>
            <person name="Yang A.I."/>
            <person name="Shin N.-R."/>
        </authorList>
    </citation>
    <scope>NUCLEOTIDE SEQUENCE</scope>
    <source>
        <strain evidence="3">FA028</strain>
    </source>
</reference>
<evidence type="ECO:0000256" key="1">
    <source>
        <dbReference type="ARBA" id="ARBA00006718"/>
    </source>
</evidence>
<evidence type="ECO:0000313" key="3">
    <source>
        <dbReference type="EMBL" id="UZW73732.1"/>
    </source>
</evidence>
<dbReference type="PANTHER" id="PTHR10072:SF41">
    <property type="entry name" value="IRON-SULFUR CLUSTER ASSEMBLY 1 HOMOLOG, MITOCHONDRIAL"/>
    <property type="match status" value="1"/>
</dbReference>
<dbReference type="Gene3D" id="2.60.300.12">
    <property type="entry name" value="HesB-like domain"/>
    <property type="match status" value="1"/>
</dbReference>
<dbReference type="Proteomes" id="UP001164472">
    <property type="component" value="Chromosome"/>
</dbReference>
<protein>
    <submittedName>
        <fullName evidence="3">Iron-sulfur cluster assembly accessory protein</fullName>
    </submittedName>
</protein>
<evidence type="ECO:0000313" key="4">
    <source>
        <dbReference type="Proteomes" id="UP001164472"/>
    </source>
</evidence>
<dbReference type="GO" id="GO:0005829">
    <property type="term" value="C:cytosol"/>
    <property type="evidence" value="ECO:0007669"/>
    <property type="project" value="TreeGrafter"/>
</dbReference>
<evidence type="ECO:0000259" key="2">
    <source>
        <dbReference type="Pfam" id="PF01521"/>
    </source>
</evidence>
<dbReference type="InterPro" id="IPR035903">
    <property type="entry name" value="HesB-like_dom_sf"/>
</dbReference>
<dbReference type="Pfam" id="PF01521">
    <property type="entry name" value="Fe-S_biosyn"/>
    <property type="match status" value="1"/>
</dbReference>
<keyword evidence="4" id="KW-1185">Reference proteome</keyword>
<dbReference type="AlphaFoldDB" id="A0A9E8KPP5"/>
<dbReference type="SUPFAM" id="SSF89360">
    <property type="entry name" value="HesB-like domain"/>
    <property type="match status" value="1"/>
</dbReference>
<dbReference type="InterPro" id="IPR016092">
    <property type="entry name" value="ATAP"/>
</dbReference>
<comment type="similarity">
    <text evidence="1">Belongs to the HesB/IscA family.</text>
</comment>
<dbReference type="GO" id="GO:0051537">
    <property type="term" value="F:2 iron, 2 sulfur cluster binding"/>
    <property type="evidence" value="ECO:0007669"/>
    <property type="project" value="TreeGrafter"/>
</dbReference>
<sequence>MTTEQFTPDVNITMSDAAIKHIRKEIAKVPNCQGIRLRLETSGCSGYMYETSLVSQEEAIEQQENDQVFMQADDVKLFVSKKHLPILNGTEIDYVTQGLNSVLHFNNPNATAECGCGESFSIV</sequence>
<proteinExistence type="inferred from homology"/>
<dbReference type="InterPro" id="IPR000361">
    <property type="entry name" value="ATAP_core_dom"/>
</dbReference>
<dbReference type="InterPro" id="IPR050322">
    <property type="entry name" value="Fe-S_cluster_asmbl/transfer"/>
</dbReference>
<name>A0A9E8KPP5_9ALTE</name>
<gene>
    <name evidence="3" type="ORF">NNL22_11860</name>
</gene>
<dbReference type="PANTHER" id="PTHR10072">
    <property type="entry name" value="IRON-SULFUR CLUSTER ASSEMBLY PROTEIN"/>
    <property type="match status" value="1"/>
</dbReference>
<feature type="domain" description="Core" evidence="2">
    <location>
        <begin position="11"/>
        <end position="118"/>
    </location>
</feature>
<dbReference type="NCBIfam" id="TIGR00049">
    <property type="entry name" value="iron-sulfur cluster assembly accessory protein"/>
    <property type="match status" value="1"/>
</dbReference>
<dbReference type="GO" id="GO:0016226">
    <property type="term" value="P:iron-sulfur cluster assembly"/>
    <property type="evidence" value="ECO:0007669"/>
    <property type="project" value="InterPro"/>
</dbReference>
<dbReference type="KEGG" id="asem:NNL22_11860"/>
<dbReference type="RefSeq" id="WP_251809873.1">
    <property type="nucleotide sequence ID" value="NZ_CP101527.1"/>
</dbReference>
<organism evidence="3 4">
    <name type="scientific">Alkalimarinus sediminis</name>
    <dbReference type="NCBI Taxonomy" id="1632866"/>
    <lineage>
        <taxon>Bacteria</taxon>
        <taxon>Pseudomonadati</taxon>
        <taxon>Pseudomonadota</taxon>
        <taxon>Gammaproteobacteria</taxon>
        <taxon>Alteromonadales</taxon>
        <taxon>Alteromonadaceae</taxon>
        <taxon>Alkalimarinus</taxon>
    </lineage>
</organism>
<dbReference type="EMBL" id="CP101527">
    <property type="protein sequence ID" value="UZW73732.1"/>
    <property type="molecule type" value="Genomic_DNA"/>
</dbReference>
<accession>A0A9E8KPP5</accession>